<dbReference type="InterPro" id="IPR003661">
    <property type="entry name" value="HisK_dim/P_dom"/>
</dbReference>
<reference evidence="9 10" key="1">
    <citation type="submission" date="2016-10" db="EMBL/GenBank/DDBJ databases">
        <title>Description of Gloeomargarita lithophora gen. nov., sp. nov., a thylakoid-bearing basal-branching cyanobacterium with intracellular carbonates, and proposal for Gloeomargaritales ord. nov.</title>
        <authorList>
            <person name="Moreira D."/>
            <person name="Tavera R."/>
            <person name="Benzerara K."/>
            <person name="Skouri-Panet F."/>
            <person name="Couradeau E."/>
            <person name="Gerard E."/>
            <person name="Loussert C."/>
            <person name="Novelo E."/>
            <person name="Zivanovic Y."/>
            <person name="Lopez-Garcia P."/>
        </authorList>
    </citation>
    <scope>NUCLEOTIDE SEQUENCE [LARGE SCALE GENOMIC DNA]</scope>
    <source>
        <strain evidence="9 10">D10</strain>
    </source>
</reference>
<dbReference type="GO" id="GO:0016020">
    <property type="term" value="C:membrane"/>
    <property type="evidence" value="ECO:0007669"/>
    <property type="project" value="UniProtKB-SubCell"/>
</dbReference>
<keyword evidence="5 9" id="KW-0418">Kinase</keyword>
<dbReference type="SUPFAM" id="SSF47384">
    <property type="entry name" value="Homodimeric domain of signal transducing histidine kinase"/>
    <property type="match status" value="1"/>
</dbReference>
<dbReference type="PROSITE" id="PS50109">
    <property type="entry name" value="HIS_KIN"/>
    <property type="match status" value="1"/>
</dbReference>
<evidence type="ECO:0000256" key="7">
    <source>
        <dbReference type="ARBA" id="ARBA00023136"/>
    </source>
</evidence>
<dbReference type="CDD" id="cd00130">
    <property type="entry name" value="PAS"/>
    <property type="match status" value="1"/>
</dbReference>
<gene>
    <name evidence="9" type="ORF">GlitD10_0240</name>
</gene>
<evidence type="ECO:0000256" key="6">
    <source>
        <dbReference type="ARBA" id="ARBA00023012"/>
    </source>
</evidence>
<dbReference type="GO" id="GO:0000156">
    <property type="term" value="F:phosphorelay response regulator activity"/>
    <property type="evidence" value="ECO:0007669"/>
    <property type="project" value="TreeGrafter"/>
</dbReference>
<dbReference type="Proteomes" id="UP000180235">
    <property type="component" value="Chromosome"/>
</dbReference>
<dbReference type="RefSeq" id="WP_071453269.1">
    <property type="nucleotide sequence ID" value="NZ_CP017675.1"/>
</dbReference>
<dbReference type="InterPro" id="IPR005467">
    <property type="entry name" value="His_kinase_dom"/>
</dbReference>
<evidence type="ECO:0000313" key="9">
    <source>
        <dbReference type="EMBL" id="APB32541.1"/>
    </source>
</evidence>
<organism evidence="9 10">
    <name type="scientific">Gloeomargarita lithophora Alchichica-D10</name>
    <dbReference type="NCBI Taxonomy" id="1188229"/>
    <lineage>
        <taxon>Bacteria</taxon>
        <taxon>Bacillati</taxon>
        <taxon>Cyanobacteriota</taxon>
        <taxon>Cyanophyceae</taxon>
        <taxon>Gloeomargaritales</taxon>
        <taxon>Gloeomargaritaceae</taxon>
        <taxon>Gloeomargarita</taxon>
    </lineage>
</organism>
<dbReference type="SMART" id="SM00388">
    <property type="entry name" value="HisKA"/>
    <property type="match status" value="1"/>
</dbReference>
<name>A0A1J0A9E3_9CYAN</name>
<evidence type="ECO:0000256" key="5">
    <source>
        <dbReference type="ARBA" id="ARBA00022777"/>
    </source>
</evidence>
<feature type="domain" description="Histidine kinase" evidence="8">
    <location>
        <begin position="115"/>
        <end position="293"/>
    </location>
</feature>
<evidence type="ECO:0000256" key="2">
    <source>
        <dbReference type="ARBA" id="ARBA00012438"/>
    </source>
</evidence>
<dbReference type="EC" id="2.7.13.3" evidence="2"/>
<dbReference type="SUPFAM" id="SSF55785">
    <property type="entry name" value="PYP-like sensor domain (PAS domain)"/>
    <property type="match status" value="1"/>
</dbReference>
<keyword evidence="4" id="KW-0808">Transferase</keyword>
<sequence>MDFSSGLINCLPIGVVLTQEQGRIFHCNQVMADWFCLDPQQVQGNSITEFWPELATYLRWQEAGGRVRLSTPAGWLMMRVLVQKFPQETQGGLVWSFVPEHSRDLEQSQQEFIDTISHELRTPLTSIKGFVDTLLHSQSHFSYAQTRHFLEIVQTQVTQLSALVEAVLAVSRWQVQPGHFRPVRVAELVPEVMLELALQPGGNRVDWRIQELSPVWSDPELLVPILVQVLDYALTHTPGDTQVQVRGWPGGTGLQIGVPELDLGELWYPLGPTRPGMGLYVAQMLVERLEGRLLLGQGLTLELPRVARMASPVAGLS</sequence>
<keyword evidence="10" id="KW-1185">Reference proteome</keyword>
<evidence type="ECO:0000313" key="10">
    <source>
        <dbReference type="Proteomes" id="UP000180235"/>
    </source>
</evidence>
<keyword evidence="7" id="KW-0472">Membrane</keyword>
<dbReference type="GO" id="GO:0030295">
    <property type="term" value="F:protein kinase activator activity"/>
    <property type="evidence" value="ECO:0007669"/>
    <property type="project" value="TreeGrafter"/>
</dbReference>
<dbReference type="Pfam" id="PF00512">
    <property type="entry name" value="HisKA"/>
    <property type="match status" value="1"/>
</dbReference>
<dbReference type="GO" id="GO:0007234">
    <property type="term" value="P:osmosensory signaling via phosphorelay pathway"/>
    <property type="evidence" value="ECO:0007669"/>
    <property type="project" value="TreeGrafter"/>
</dbReference>
<comment type="catalytic activity">
    <reaction evidence="1">
        <text>ATP + protein L-histidine = ADP + protein N-phospho-L-histidine.</text>
        <dbReference type="EC" id="2.7.13.3"/>
    </reaction>
</comment>
<proteinExistence type="predicted"/>
<dbReference type="InterPro" id="IPR036097">
    <property type="entry name" value="HisK_dim/P_sf"/>
</dbReference>
<dbReference type="PANTHER" id="PTHR42878:SF13">
    <property type="entry name" value="HISTIDINE KINASE"/>
    <property type="match status" value="1"/>
</dbReference>
<evidence type="ECO:0000259" key="8">
    <source>
        <dbReference type="PROSITE" id="PS50109"/>
    </source>
</evidence>
<dbReference type="Gene3D" id="3.30.450.20">
    <property type="entry name" value="PAS domain"/>
    <property type="match status" value="1"/>
</dbReference>
<dbReference type="CDD" id="cd00082">
    <property type="entry name" value="HisKA"/>
    <property type="match status" value="1"/>
</dbReference>
<dbReference type="EMBL" id="CP017675">
    <property type="protein sequence ID" value="APB32541.1"/>
    <property type="molecule type" value="Genomic_DNA"/>
</dbReference>
<dbReference type="InterPro" id="IPR000014">
    <property type="entry name" value="PAS"/>
</dbReference>
<dbReference type="PANTHER" id="PTHR42878">
    <property type="entry name" value="TWO-COMPONENT HISTIDINE KINASE"/>
    <property type="match status" value="1"/>
</dbReference>
<protein>
    <recommendedName>
        <fullName evidence="2">histidine kinase</fullName>
        <ecNumber evidence="2">2.7.13.3</ecNumber>
    </recommendedName>
</protein>
<dbReference type="OrthoDB" id="459598at2"/>
<dbReference type="InterPro" id="IPR050351">
    <property type="entry name" value="BphY/WalK/GraS-like"/>
</dbReference>
<dbReference type="GO" id="GO:0000155">
    <property type="term" value="F:phosphorelay sensor kinase activity"/>
    <property type="evidence" value="ECO:0007669"/>
    <property type="project" value="InterPro"/>
</dbReference>
<accession>A0A1J0A9E3</accession>
<evidence type="ECO:0000256" key="3">
    <source>
        <dbReference type="ARBA" id="ARBA00022553"/>
    </source>
</evidence>
<dbReference type="InterPro" id="IPR035965">
    <property type="entry name" value="PAS-like_dom_sf"/>
</dbReference>
<dbReference type="Gene3D" id="1.10.287.130">
    <property type="match status" value="1"/>
</dbReference>
<dbReference type="AlphaFoldDB" id="A0A1J0A9E3"/>
<dbReference type="FunFam" id="1.10.287.130:FF:000001">
    <property type="entry name" value="Two-component sensor histidine kinase"/>
    <property type="match status" value="1"/>
</dbReference>
<keyword evidence="6" id="KW-0902">Two-component regulatory system</keyword>
<dbReference type="SMART" id="SM00091">
    <property type="entry name" value="PAS"/>
    <property type="match status" value="1"/>
</dbReference>
<dbReference type="SUPFAM" id="SSF55874">
    <property type="entry name" value="ATPase domain of HSP90 chaperone/DNA topoisomerase II/histidine kinase"/>
    <property type="match status" value="1"/>
</dbReference>
<dbReference type="STRING" id="1188229.GlitD10_0240"/>
<dbReference type="KEGG" id="glt:GlitD10_0240"/>
<keyword evidence="3" id="KW-0597">Phosphoprotein</keyword>
<evidence type="ECO:0000256" key="1">
    <source>
        <dbReference type="ARBA" id="ARBA00000085"/>
    </source>
</evidence>
<evidence type="ECO:0000256" key="4">
    <source>
        <dbReference type="ARBA" id="ARBA00022679"/>
    </source>
</evidence>
<dbReference type="InterPro" id="IPR036890">
    <property type="entry name" value="HATPase_C_sf"/>
</dbReference>